<reference evidence="5 8" key="3">
    <citation type="submission" date="2019-06" db="EMBL/GenBank/DDBJ databases">
        <title>Whole genome shotgun sequence of Brevibacillus reuszeri NBRC 15719.</title>
        <authorList>
            <person name="Hosoyama A."/>
            <person name="Uohara A."/>
            <person name="Ohji S."/>
            <person name="Ichikawa N."/>
        </authorList>
    </citation>
    <scope>NUCLEOTIDE SEQUENCE [LARGE SCALE GENOMIC DNA]</scope>
    <source>
        <strain evidence="5 8">NBRC 15719</strain>
    </source>
</reference>
<dbReference type="CDD" id="cd00130">
    <property type="entry name" value="PAS"/>
    <property type="match status" value="1"/>
</dbReference>
<dbReference type="InterPro" id="IPR036388">
    <property type="entry name" value="WH-like_DNA-bd_sf"/>
</dbReference>
<evidence type="ECO:0000259" key="3">
    <source>
        <dbReference type="PROSITE" id="PS50045"/>
    </source>
</evidence>
<evidence type="ECO:0000313" key="8">
    <source>
        <dbReference type="Proteomes" id="UP000319578"/>
    </source>
</evidence>
<dbReference type="EMBL" id="LGIQ01000011">
    <property type="protein sequence ID" value="KNB69313.1"/>
    <property type="molecule type" value="Genomic_DNA"/>
</dbReference>
<dbReference type="GO" id="GO:0006355">
    <property type="term" value="P:regulation of DNA-templated transcription"/>
    <property type="evidence" value="ECO:0007669"/>
    <property type="project" value="InterPro"/>
</dbReference>
<dbReference type="PANTHER" id="PTHR32071">
    <property type="entry name" value="TRANSCRIPTIONAL REGULATORY PROTEIN"/>
    <property type="match status" value="1"/>
</dbReference>
<dbReference type="OrthoDB" id="9771372at2"/>
<dbReference type="CDD" id="cd00009">
    <property type="entry name" value="AAA"/>
    <property type="match status" value="1"/>
</dbReference>
<dbReference type="PROSITE" id="PS00676">
    <property type="entry name" value="SIGMA54_INTERACT_2"/>
    <property type="match status" value="1"/>
</dbReference>
<dbReference type="PATRIC" id="fig|54915.3.peg.4307"/>
<dbReference type="PANTHER" id="PTHR32071:SF57">
    <property type="entry name" value="C4-DICARBOXYLATE TRANSPORT TRANSCRIPTIONAL REGULATORY PROTEIN DCTD"/>
    <property type="match status" value="1"/>
</dbReference>
<reference evidence="6" key="2">
    <citation type="submission" date="2015-07" db="EMBL/GenBank/DDBJ databases">
        <title>MeaNS - Measles Nucleotide Surveillance Program.</title>
        <authorList>
            <person name="Tran T."/>
            <person name="Druce J."/>
        </authorList>
    </citation>
    <scope>NUCLEOTIDE SEQUENCE</scope>
    <source>
        <strain evidence="6">DSM 9887</strain>
    </source>
</reference>
<dbReference type="InterPro" id="IPR058031">
    <property type="entry name" value="AAA_lid_NorR"/>
</dbReference>
<accession>A0A0K9YKM6</accession>
<feature type="domain" description="Sigma-54 factor interaction" evidence="3">
    <location>
        <begin position="340"/>
        <end position="565"/>
    </location>
</feature>
<evidence type="ECO:0000313" key="5">
    <source>
        <dbReference type="EMBL" id="GED70723.1"/>
    </source>
</evidence>
<dbReference type="Pfam" id="PF13188">
    <property type="entry name" value="PAS_8"/>
    <property type="match status" value="1"/>
</dbReference>
<protein>
    <submittedName>
        <fullName evidence="5">Fis family transcriptional regulator</fullName>
    </submittedName>
</protein>
<feature type="domain" description="PAS" evidence="4">
    <location>
        <begin position="214"/>
        <end position="255"/>
    </location>
</feature>
<dbReference type="InterPro" id="IPR025943">
    <property type="entry name" value="Sigma_54_int_dom_ATP-bd_2"/>
</dbReference>
<dbReference type="InterPro" id="IPR002078">
    <property type="entry name" value="Sigma_54_int"/>
</dbReference>
<evidence type="ECO:0000313" key="6">
    <source>
        <dbReference type="EMBL" id="KNB69313.1"/>
    </source>
</evidence>
<evidence type="ECO:0000256" key="1">
    <source>
        <dbReference type="ARBA" id="ARBA00022741"/>
    </source>
</evidence>
<keyword evidence="1" id="KW-0547">Nucleotide-binding</keyword>
<evidence type="ECO:0000259" key="4">
    <source>
        <dbReference type="PROSITE" id="PS50112"/>
    </source>
</evidence>
<dbReference type="PROSITE" id="PS00675">
    <property type="entry name" value="SIGMA54_INTERACT_1"/>
    <property type="match status" value="1"/>
</dbReference>
<dbReference type="SMART" id="SM00382">
    <property type="entry name" value="AAA"/>
    <property type="match status" value="1"/>
</dbReference>
<dbReference type="Pfam" id="PF25601">
    <property type="entry name" value="AAA_lid_14"/>
    <property type="match status" value="1"/>
</dbReference>
<dbReference type="InterPro" id="IPR025662">
    <property type="entry name" value="Sigma_54_int_dom_ATP-bd_1"/>
</dbReference>
<dbReference type="STRING" id="54915.ADS79_25750"/>
<dbReference type="SMART" id="SM00091">
    <property type="entry name" value="PAS"/>
    <property type="match status" value="1"/>
</dbReference>
<dbReference type="Gene3D" id="1.10.10.10">
    <property type="entry name" value="Winged helix-like DNA-binding domain superfamily/Winged helix DNA-binding domain"/>
    <property type="match status" value="1"/>
</dbReference>
<gene>
    <name evidence="6" type="ORF">ADS79_25750</name>
    <name evidence="5" type="ORF">BRE01_44250</name>
</gene>
<dbReference type="SUPFAM" id="SSF55785">
    <property type="entry name" value="PYP-like sensor domain (PAS domain)"/>
    <property type="match status" value="1"/>
</dbReference>
<dbReference type="Gene3D" id="3.40.50.300">
    <property type="entry name" value="P-loop containing nucleotide triphosphate hydrolases"/>
    <property type="match status" value="1"/>
</dbReference>
<keyword evidence="2" id="KW-0067">ATP-binding</keyword>
<dbReference type="Proteomes" id="UP000319578">
    <property type="component" value="Unassembled WGS sequence"/>
</dbReference>
<dbReference type="AlphaFoldDB" id="A0A0K9YKM6"/>
<keyword evidence="8" id="KW-1185">Reference proteome</keyword>
<evidence type="ECO:0000313" key="7">
    <source>
        <dbReference type="Proteomes" id="UP000036834"/>
    </source>
</evidence>
<dbReference type="Proteomes" id="UP000036834">
    <property type="component" value="Unassembled WGS sequence"/>
</dbReference>
<dbReference type="Gene3D" id="3.30.450.20">
    <property type="entry name" value="PAS domain"/>
    <property type="match status" value="1"/>
</dbReference>
<dbReference type="Pfam" id="PF00158">
    <property type="entry name" value="Sigma54_activat"/>
    <property type="match status" value="1"/>
</dbReference>
<dbReference type="SUPFAM" id="SSF52540">
    <property type="entry name" value="P-loop containing nucleoside triphosphate hydrolases"/>
    <property type="match status" value="1"/>
</dbReference>
<reference evidence="7" key="1">
    <citation type="submission" date="2015-07" db="EMBL/GenBank/DDBJ databases">
        <title>Genome sequencing project for genomic taxonomy and phylogenomics of Bacillus-like bacteria.</title>
        <authorList>
            <person name="Liu B."/>
            <person name="Wang J."/>
            <person name="Zhu Y."/>
            <person name="Liu G."/>
            <person name="Chen Q."/>
            <person name="Chen Z."/>
            <person name="Lan J."/>
            <person name="Che J."/>
            <person name="Ge C."/>
            <person name="Shi H."/>
            <person name="Pan Z."/>
            <person name="Liu X."/>
        </authorList>
    </citation>
    <scope>NUCLEOTIDE SEQUENCE [LARGE SCALE GENOMIC DNA]</scope>
    <source>
        <strain evidence="7">DSM 9887</strain>
    </source>
</reference>
<evidence type="ECO:0000256" key="2">
    <source>
        <dbReference type="ARBA" id="ARBA00022840"/>
    </source>
</evidence>
<dbReference type="Gene3D" id="1.10.8.60">
    <property type="match status" value="1"/>
</dbReference>
<sequence>MFPIKGKKKVAIIAGSDKTAEAITNQLIVLFGTYIEFYGFSQKSWNNEGTYDMVLISTQTIFTRELAPKIKPGTVILIIRRTLLRTSWEKVMSIPVGTKLLMVNDEKDSAEETIALLRELGAGHIELAPYYPEIQNCPPYTSAITPGEGQLVPESVNRVVDIGERVIDVSTLVDILTHFNLLHSDIQDILSVYSESIITRSQGIQITMQGLIHTKLFLQQTLDMVQDGVIAYDLNGKITFFNTAAEALFECSVQEANQLSVRSLFERVRINLDGMAEEFNNCLLQIKKHRVLASRQVIEENGYFTGGVLTLKAARHVEEQELKLRLHSKGYHAKFSFSDLVTSSIRMKKVVQQAEKMAGSDLAVLILGESGTGKELFAHAIHQASARASFPFVAVNCSALPDNLLESELFGYEEGAFTGARKGGKPGLFEQAHKGTIFLDEIGDISPNMQSRLLRVLQQKEVLKVGGTRLLPVDVRVIAVTNRDLAMMVNEGAFRADLYYRLKVLQLLIPPLRERKEDIPLLSAHFLRRRGANEALLEPLLGTLVKHNWHGNVRELESAMEYIAFMNDPNLSAKDIPGLGDDNGMQSAVFHSKGLPLQLYRSDLGNEHFILNLIYLAKTSGKNAGRRSLVELARQNGVVIHETNVRKIIEKLRMDGLIEVSTGRGGITLTDKGYQVCCGHEEMGKTGKKGGMGV</sequence>
<dbReference type="GO" id="GO:0005524">
    <property type="term" value="F:ATP binding"/>
    <property type="evidence" value="ECO:0007669"/>
    <property type="project" value="UniProtKB-KW"/>
</dbReference>
<comment type="caution">
    <text evidence="6">The sequence shown here is derived from an EMBL/GenBank/DDBJ whole genome shotgun (WGS) entry which is preliminary data.</text>
</comment>
<dbReference type="InterPro" id="IPR000014">
    <property type="entry name" value="PAS"/>
</dbReference>
<dbReference type="FunFam" id="3.40.50.300:FF:000006">
    <property type="entry name" value="DNA-binding transcriptional regulator NtrC"/>
    <property type="match status" value="1"/>
</dbReference>
<dbReference type="PROSITE" id="PS50045">
    <property type="entry name" value="SIGMA54_INTERACT_4"/>
    <property type="match status" value="1"/>
</dbReference>
<dbReference type="EMBL" id="BJON01000017">
    <property type="protein sequence ID" value="GED70723.1"/>
    <property type="molecule type" value="Genomic_DNA"/>
</dbReference>
<proteinExistence type="predicted"/>
<dbReference type="InterPro" id="IPR027417">
    <property type="entry name" value="P-loop_NTPase"/>
</dbReference>
<organism evidence="6 7">
    <name type="scientific">Brevibacillus reuszeri</name>
    <dbReference type="NCBI Taxonomy" id="54915"/>
    <lineage>
        <taxon>Bacteria</taxon>
        <taxon>Bacillati</taxon>
        <taxon>Bacillota</taxon>
        <taxon>Bacilli</taxon>
        <taxon>Bacillales</taxon>
        <taxon>Paenibacillaceae</taxon>
        <taxon>Brevibacillus</taxon>
    </lineage>
</organism>
<name>A0A0K9YKM6_9BACL</name>
<dbReference type="PROSITE" id="PS50112">
    <property type="entry name" value="PAS"/>
    <property type="match status" value="1"/>
</dbReference>
<dbReference type="InterPro" id="IPR035965">
    <property type="entry name" value="PAS-like_dom_sf"/>
</dbReference>
<dbReference type="RefSeq" id="WP_049741316.1">
    <property type="nucleotide sequence ID" value="NZ_BJON01000017.1"/>
</dbReference>
<dbReference type="InterPro" id="IPR003593">
    <property type="entry name" value="AAA+_ATPase"/>
</dbReference>